<dbReference type="Gene3D" id="1.20.120.1220">
    <property type="match status" value="1"/>
</dbReference>
<keyword evidence="4 6" id="KW-1133">Transmembrane helix</keyword>
<dbReference type="GO" id="GO:0005886">
    <property type="term" value="C:plasma membrane"/>
    <property type="evidence" value="ECO:0007669"/>
    <property type="project" value="UniProtKB-SubCell"/>
</dbReference>
<name>A0A1G5NAS9_AFIMA</name>
<dbReference type="Proteomes" id="UP000199347">
    <property type="component" value="Unassembled WGS sequence"/>
</dbReference>
<feature type="domain" description="Prepilin type IV endopeptidase peptidase" evidence="7">
    <location>
        <begin position="13"/>
        <end position="117"/>
    </location>
</feature>
<dbReference type="STRING" id="1120955.SAMN03080610_01702"/>
<dbReference type="PANTHER" id="PTHR36506">
    <property type="entry name" value="PREFLAGELLIN PEPTIDASE"/>
    <property type="match status" value="1"/>
</dbReference>
<evidence type="ECO:0000313" key="8">
    <source>
        <dbReference type="EMBL" id="SCZ34503.1"/>
    </source>
</evidence>
<evidence type="ECO:0000256" key="6">
    <source>
        <dbReference type="SAM" id="Phobius"/>
    </source>
</evidence>
<sequence>MSAIALLKYAVLLLFPLLMTYAGIMDLLTFKIRNVLVLFLLILWLIAAPLAGLTLHEMGLSLAVGLATFCVTFAFFAAGWIGGGDAKLASVAALWFGWDDVLPYFALASVLGGLLTLLVLQLRMGRVPFPNYWPNCLGRFRDGESGVPYGVAFAAAALILFHQTDWLPRLA</sequence>
<proteinExistence type="predicted"/>
<evidence type="ECO:0000259" key="7">
    <source>
        <dbReference type="Pfam" id="PF01478"/>
    </source>
</evidence>
<protein>
    <submittedName>
        <fullName evidence="8">Prepilin peptidase CpaA</fullName>
    </submittedName>
</protein>
<dbReference type="Pfam" id="PF01478">
    <property type="entry name" value="Peptidase_A24"/>
    <property type="match status" value="1"/>
</dbReference>
<keyword evidence="5 6" id="KW-0472">Membrane</keyword>
<evidence type="ECO:0000256" key="4">
    <source>
        <dbReference type="ARBA" id="ARBA00022989"/>
    </source>
</evidence>
<evidence type="ECO:0000313" key="9">
    <source>
        <dbReference type="Proteomes" id="UP000199347"/>
    </source>
</evidence>
<keyword evidence="9" id="KW-1185">Reference proteome</keyword>
<keyword evidence="2" id="KW-1003">Cell membrane</keyword>
<dbReference type="GO" id="GO:0004190">
    <property type="term" value="F:aspartic-type endopeptidase activity"/>
    <property type="evidence" value="ECO:0007669"/>
    <property type="project" value="InterPro"/>
</dbReference>
<reference evidence="8 9" key="1">
    <citation type="submission" date="2016-10" db="EMBL/GenBank/DDBJ databases">
        <authorList>
            <person name="de Groot N.N."/>
        </authorList>
    </citation>
    <scope>NUCLEOTIDE SEQUENCE [LARGE SCALE GENOMIC DNA]</scope>
    <source>
        <strain evidence="8 9">DSM 2698</strain>
    </source>
</reference>
<accession>A0A1G5NAS9</accession>
<dbReference type="RefSeq" id="WP_170130411.1">
    <property type="nucleotide sequence ID" value="NZ_FMVW01000003.1"/>
</dbReference>
<comment type="subcellular location">
    <subcellularLocation>
        <location evidence="1">Cell membrane</location>
        <topology evidence="1">Multi-pass membrane protein</topology>
    </subcellularLocation>
</comment>
<dbReference type="InterPro" id="IPR052218">
    <property type="entry name" value="Preflagellin_Peptidase"/>
</dbReference>
<gene>
    <name evidence="8" type="ORF">SAMN03080610_01702</name>
</gene>
<dbReference type="EMBL" id="FMVW01000003">
    <property type="protein sequence ID" value="SCZ34503.1"/>
    <property type="molecule type" value="Genomic_DNA"/>
</dbReference>
<feature type="transmembrane region" description="Helical" evidence="6">
    <location>
        <begin position="60"/>
        <end position="81"/>
    </location>
</feature>
<keyword evidence="3 6" id="KW-0812">Transmembrane</keyword>
<evidence type="ECO:0000256" key="5">
    <source>
        <dbReference type="ARBA" id="ARBA00023136"/>
    </source>
</evidence>
<feature type="transmembrane region" description="Helical" evidence="6">
    <location>
        <begin position="32"/>
        <end position="53"/>
    </location>
</feature>
<dbReference type="InterPro" id="IPR000045">
    <property type="entry name" value="Prepilin_IV_endopep_pep"/>
</dbReference>
<evidence type="ECO:0000256" key="1">
    <source>
        <dbReference type="ARBA" id="ARBA00004651"/>
    </source>
</evidence>
<evidence type="ECO:0000256" key="3">
    <source>
        <dbReference type="ARBA" id="ARBA00022692"/>
    </source>
</evidence>
<dbReference type="PANTHER" id="PTHR36506:SF1">
    <property type="entry name" value="PREFLAGELLIN PEPTIDASE"/>
    <property type="match status" value="1"/>
</dbReference>
<dbReference type="AlphaFoldDB" id="A0A1G5NAS9"/>
<organism evidence="8 9">
    <name type="scientific">Afifella marina DSM 2698</name>
    <dbReference type="NCBI Taxonomy" id="1120955"/>
    <lineage>
        <taxon>Bacteria</taxon>
        <taxon>Pseudomonadati</taxon>
        <taxon>Pseudomonadota</taxon>
        <taxon>Alphaproteobacteria</taxon>
        <taxon>Hyphomicrobiales</taxon>
        <taxon>Afifellaceae</taxon>
        <taxon>Afifella</taxon>
    </lineage>
</organism>
<feature type="transmembrane region" description="Helical" evidence="6">
    <location>
        <begin position="101"/>
        <end position="120"/>
    </location>
</feature>
<evidence type="ECO:0000256" key="2">
    <source>
        <dbReference type="ARBA" id="ARBA00022475"/>
    </source>
</evidence>